<evidence type="ECO:0000256" key="4">
    <source>
        <dbReference type="ARBA" id="ARBA00022801"/>
    </source>
</evidence>
<comment type="subunit">
    <text evidence="2">Monomer.</text>
</comment>
<dbReference type="STRING" id="282301.A0A1I8J432"/>
<reference evidence="8" key="1">
    <citation type="submission" date="2016-11" db="UniProtKB">
        <authorList>
            <consortium name="WormBaseParasite"/>
        </authorList>
    </citation>
    <scope>IDENTIFICATION</scope>
</reference>
<name>A0A1I8J432_9PLAT</name>
<dbReference type="Pfam" id="PF08925">
    <property type="entry name" value="DUF1907"/>
    <property type="match status" value="1"/>
</dbReference>
<evidence type="ECO:0000313" key="8">
    <source>
        <dbReference type="WBParaSite" id="maker-uti_cns_0045755-snap-gene-0.16-mRNA-1"/>
    </source>
</evidence>
<dbReference type="PANTHER" id="PTHR13204:SF1">
    <property type="entry name" value="ESTER HYDROLASE C11ORF54"/>
    <property type="match status" value="1"/>
</dbReference>
<keyword evidence="6" id="KW-0539">Nucleus</keyword>
<comment type="subcellular location">
    <subcellularLocation>
        <location evidence="1">Nucleus</location>
    </subcellularLocation>
</comment>
<keyword evidence="5" id="KW-0862">Zinc</keyword>
<protein>
    <submittedName>
        <fullName evidence="8">DUF1907 domain-containing protein</fullName>
    </submittedName>
</protein>
<evidence type="ECO:0000256" key="3">
    <source>
        <dbReference type="ARBA" id="ARBA00022723"/>
    </source>
</evidence>
<dbReference type="PANTHER" id="PTHR13204">
    <property type="entry name" value="PTD012 PROTEIN"/>
    <property type="match status" value="1"/>
</dbReference>
<sequence length="340" mass="36581">MEPPFRRFRLHRPDLVAVADCLDRACRDAFEDASVELIDSCPDLSEPPFCLASRGICGGGGENSGPVLSIAGGVPYLLPTPQVEQRRYDLRNLLKATGHPDGLIIGAGAASSTRFGRNAELVANLGPLGNGCRVASLRADGEDDGTENLANCRLSRPDFAEAGLMVDSLCSSGQTDGPVFRLRASRWRPETATPDWSAAKTRGRLAELLQRALAKEFSGCKLPVGLGGVFRLSGAAARMHVMPDFSPTPLTCSAEVNSWLRFFNMPPPIVCCGVLISHDPHSWGLRLEHYHGWNPSSEQCGGHYHYDASPDTAEYLGYFSLATSLLRMDPPGGVDSLTGE</sequence>
<dbReference type="GO" id="GO:0008270">
    <property type="term" value="F:zinc ion binding"/>
    <property type="evidence" value="ECO:0007669"/>
    <property type="project" value="TreeGrafter"/>
</dbReference>
<dbReference type="GO" id="GO:0016788">
    <property type="term" value="F:hydrolase activity, acting on ester bonds"/>
    <property type="evidence" value="ECO:0007669"/>
    <property type="project" value="TreeGrafter"/>
</dbReference>
<keyword evidence="3" id="KW-0479">Metal-binding</keyword>
<dbReference type="GO" id="GO:0005634">
    <property type="term" value="C:nucleus"/>
    <property type="evidence" value="ECO:0007669"/>
    <property type="project" value="UniProtKB-SubCell"/>
</dbReference>
<dbReference type="AlphaFoldDB" id="A0A1I8J432"/>
<keyword evidence="4" id="KW-0378">Hydrolase</keyword>
<evidence type="ECO:0000256" key="2">
    <source>
        <dbReference type="ARBA" id="ARBA00011245"/>
    </source>
</evidence>
<proteinExistence type="predicted"/>
<dbReference type="InterPro" id="IPR015021">
    <property type="entry name" value="C11orf54_DUF1907"/>
</dbReference>
<evidence type="ECO:0000256" key="5">
    <source>
        <dbReference type="ARBA" id="ARBA00022833"/>
    </source>
</evidence>
<accession>A0A1I8J432</accession>
<dbReference type="SMART" id="SM01168">
    <property type="entry name" value="DUF1907"/>
    <property type="match status" value="1"/>
</dbReference>
<organism evidence="7 8">
    <name type="scientific">Macrostomum lignano</name>
    <dbReference type="NCBI Taxonomy" id="282301"/>
    <lineage>
        <taxon>Eukaryota</taxon>
        <taxon>Metazoa</taxon>
        <taxon>Spiralia</taxon>
        <taxon>Lophotrochozoa</taxon>
        <taxon>Platyhelminthes</taxon>
        <taxon>Rhabditophora</taxon>
        <taxon>Macrostomorpha</taxon>
        <taxon>Macrostomida</taxon>
        <taxon>Macrostomidae</taxon>
        <taxon>Macrostomum</taxon>
    </lineage>
</organism>
<dbReference type="Proteomes" id="UP000095280">
    <property type="component" value="Unplaced"/>
</dbReference>
<dbReference type="OrthoDB" id="5119241at2759"/>
<keyword evidence="7" id="KW-1185">Reference proteome</keyword>
<evidence type="ECO:0000256" key="1">
    <source>
        <dbReference type="ARBA" id="ARBA00004123"/>
    </source>
</evidence>
<evidence type="ECO:0000313" key="7">
    <source>
        <dbReference type="Proteomes" id="UP000095280"/>
    </source>
</evidence>
<dbReference type="SUPFAM" id="SSF117856">
    <property type="entry name" value="AF0104/ALDC/Ptd012-like"/>
    <property type="match status" value="1"/>
</dbReference>
<evidence type="ECO:0000256" key="6">
    <source>
        <dbReference type="ARBA" id="ARBA00023242"/>
    </source>
</evidence>
<dbReference type="WBParaSite" id="maker-uti_cns_0045755-snap-gene-0.16-mRNA-1">
    <property type="protein sequence ID" value="maker-uti_cns_0045755-snap-gene-0.16-mRNA-1"/>
    <property type="gene ID" value="maker-uti_cns_0045755-snap-gene-0.16"/>
</dbReference>